<proteinExistence type="inferred from homology"/>
<keyword evidence="2" id="KW-0479">Metal-binding</keyword>
<dbReference type="InterPro" id="IPR051323">
    <property type="entry name" value="AtsK-like"/>
</dbReference>
<sequence>MQILMETTMAQIQIKPVGYSLGAQITGVDISKPLTEQQILDIKDAWTRHQVLVFPDQDLNPESLLAFSRNFGELDNFSSQPFNRHPDYDEIFMLSNKPINGKVPPGSTGGQNWHTDLSYTIRPAKATLVYCIEKPSVGGDTMFANMYDAYETLSPVLQQFLDGLEAVHDVNLITAKRPPEIVAEFARLNPPVIHPAIRTHPESERKALYVNPRTRRFVGMTEAESAPLIKYLSEHAVSPKFVYRHRWSVRDLVMWDNRCLTHLAVGDFDRSEIRHMLRTSTMGDYYGRYEDEATGAEAIKTKGNKDLAKALSLLHD</sequence>
<evidence type="ECO:0000313" key="8">
    <source>
        <dbReference type="Proteomes" id="UP000264036"/>
    </source>
</evidence>
<evidence type="ECO:0000313" key="7">
    <source>
        <dbReference type="EMBL" id="HBP28141.1"/>
    </source>
</evidence>
<accession>A0A356LC54</accession>
<dbReference type="GO" id="GO:0005737">
    <property type="term" value="C:cytoplasm"/>
    <property type="evidence" value="ECO:0007669"/>
    <property type="project" value="TreeGrafter"/>
</dbReference>
<dbReference type="EMBL" id="DOEK01000004">
    <property type="protein sequence ID" value="HBP28141.1"/>
    <property type="molecule type" value="Genomic_DNA"/>
</dbReference>
<dbReference type="Proteomes" id="UP000264036">
    <property type="component" value="Unassembled WGS sequence"/>
</dbReference>
<evidence type="ECO:0000256" key="4">
    <source>
        <dbReference type="ARBA" id="ARBA00023002"/>
    </source>
</evidence>
<keyword evidence="3 7" id="KW-0223">Dioxygenase</keyword>
<dbReference type="GO" id="GO:0046872">
    <property type="term" value="F:metal ion binding"/>
    <property type="evidence" value="ECO:0007669"/>
    <property type="project" value="UniProtKB-KW"/>
</dbReference>
<comment type="caution">
    <text evidence="7">The sequence shown here is derived from an EMBL/GenBank/DDBJ whole genome shotgun (WGS) entry which is preliminary data.</text>
</comment>
<name>A0A356LC54_9BURK</name>
<protein>
    <submittedName>
        <fullName evidence="7">TauD/TfdA family dioxygenase</fullName>
    </submittedName>
</protein>
<evidence type="ECO:0000256" key="5">
    <source>
        <dbReference type="ARBA" id="ARBA00023004"/>
    </source>
</evidence>
<evidence type="ECO:0000256" key="2">
    <source>
        <dbReference type="ARBA" id="ARBA00022723"/>
    </source>
</evidence>
<feature type="domain" description="TauD/TfdA-like" evidence="6">
    <location>
        <begin position="14"/>
        <end position="279"/>
    </location>
</feature>
<evidence type="ECO:0000259" key="6">
    <source>
        <dbReference type="Pfam" id="PF02668"/>
    </source>
</evidence>
<dbReference type="SUPFAM" id="SSF51197">
    <property type="entry name" value="Clavaminate synthase-like"/>
    <property type="match status" value="1"/>
</dbReference>
<dbReference type="InterPro" id="IPR003819">
    <property type="entry name" value="TauD/TfdA-like"/>
</dbReference>
<dbReference type="AlphaFoldDB" id="A0A356LC54"/>
<evidence type="ECO:0000256" key="1">
    <source>
        <dbReference type="ARBA" id="ARBA00005896"/>
    </source>
</evidence>
<gene>
    <name evidence="7" type="ORF">DD666_01835</name>
</gene>
<evidence type="ECO:0000256" key="3">
    <source>
        <dbReference type="ARBA" id="ARBA00022964"/>
    </source>
</evidence>
<reference evidence="7 8" key="1">
    <citation type="journal article" date="2018" name="Nat. Biotechnol.">
        <title>A standardized bacterial taxonomy based on genome phylogeny substantially revises the tree of life.</title>
        <authorList>
            <person name="Parks D.H."/>
            <person name="Chuvochina M."/>
            <person name="Waite D.W."/>
            <person name="Rinke C."/>
            <person name="Skarshewski A."/>
            <person name="Chaumeil P.A."/>
            <person name="Hugenholtz P."/>
        </authorList>
    </citation>
    <scope>NUCLEOTIDE SEQUENCE [LARGE SCALE GENOMIC DNA]</scope>
    <source>
        <strain evidence="7">UBA10707</strain>
    </source>
</reference>
<keyword evidence="4" id="KW-0560">Oxidoreductase</keyword>
<dbReference type="Pfam" id="PF02668">
    <property type="entry name" value="TauD"/>
    <property type="match status" value="1"/>
</dbReference>
<dbReference type="PANTHER" id="PTHR30468">
    <property type="entry name" value="ALPHA-KETOGLUTARATE-DEPENDENT SULFONATE DIOXYGENASE"/>
    <property type="match status" value="1"/>
</dbReference>
<dbReference type="PANTHER" id="PTHR30468:SF1">
    <property type="entry name" value="ALPHA-KETOGLUTARATE-DEPENDENT SULFONATE DIOXYGENASE"/>
    <property type="match status" value="1"/>
</dbReference>
<dbReference type="GO" id="GO:0006790">
    <property type="term" value="P:sulfur compound metabolic process"/>
    <property type="evidence" value="ECO:0007669"/>
    <property type="project" value="TreeGrafter"/>
</dbReference>
<organism evidence="7 8">
    <name type="scientific">Advenella kashmirensis</name>
    <dbReference type="NCBI Taxonomy" id="310575"/>
    <lineage>
        <taxon>Bacteria</taxon>
        <taxon>Pseudomonadati</taxon>
        <taxon>Pseudomonadota</taxon>
        <taxon>Betaproteobacteria</taxon>
        <taxon>Burkholderiales</taxon>
        <taxon>Alcaligenaceae</taxon>
    </lineage>
</organism>
<dbReference type="GO" id="GO:0000908">
    <property type="term" value="F:taurine dioxygenase activity"/>
    <property type="evidence" value="ECO:0007669"/>
    <property type="project" value="TreeGrafter"/>
</dbReference>
<comment type="similarity">
    <text evidence="1">Belongs to the TfdA dioxygenase family.</text>
</comment>
<dbReference type="Gene3D" id="3.60.130.10">
    <property type="entry name" value="Clavaminate synthase-like"/>
    <property type="match status" value="1"/>
</dbReference>
<dbReference type="InterPro" id="IPR042098">
    <property type="entry name" value="TauD-like_sf"/>
</dbReference>
<keyword evidence="5" id="KW-0408">Iron</keyword>